<dbReference type="AlphaFoldDB" id="A0A426QLA3"/>
<gene>
    <name evidence="2" type="ORF">D6C00_11675</name>
</gene>
<accession>A0A426QLA3</accession>
<dbReference type="OrthoDB" id="4611853at2"/>
<dbReference type="CDD" id="cd03801">
    <property type="entry name" value="GT4_PimA-like"/>
    <property type="match status" value="1"/>
</dbReference>
<organism evidence="2 3">
    <name type="scientific">Thiohalobacter thiocyanaticus</name>
    <dbReference type="NCBI Taxonomy" id="585455"/>
    <lineage>
        <taxon>Bacteria</taxon>
        <taxon>Pseudomonadati</taxon>
        <taxon>Pseudomonadota</taxon>
        <taxon>Gammaproteobacteria</taxon>
        <taxon>Thiohalobacterales</taxon>
        <taxon>Thiohalobacteraceae</taxon>
        <taxon>Thiohalobacter</taxon>
    </lineage>
</organism>
<dbReference type="Pfam" id="PF13439">
    <property type="entry name" value="Glyco_transf_4"/>
    <property type="match status" value="1"/>
</dbReference>
<dbReference type="GO" id="GO:0016757">
    <property type="term" value="F:glycosyltransferase activity"/>
    <property type="evidence" value="ECO:0007669"/>
    <property type="project" value="TreeGrafter"/>
</dbReference>
<dbReference type="EMBL" id="QZMU01000001">
    <property type="protein sequence ID" value="RRQ22530.1"/>
    <property type="molecule type" value="Genomic_DNA"/>
</dbReference>
<dbReference type="Proteomes" id="UP000287798">
    <property type="component" value="Unassembled WGS sequence"/>
</dbReference>
<keyword evidence="3" id="KW-1185">Reference proteome</keyword>
<dbReference type="PANTHER" id="PTHR45947:SF3">
    <property type="entry name" value="SULFOQUINOVOSYL TRANSFERASE SQD2"/>
    <property type="match status" value="1"/>
</dbReference>
<dbReference type="InterPro" id="IPR028098">
    <property type="entry name" value="Glyco_trans_4-like_N"/>
</dbReference>
<evidence type="ECO:0000259" key="1">
    <source>
        <dbReference type="Pfam" id="PF13439"/>
    </source>
</evidence>
<evidence type="ECO:0000313" key="3">
    <source>
        <dbReference type="Proteomes" id="UP000287798"/>
    </source>
</evidence>
<name>A0A426QLA3_9GAMM</name>
<dbReference type="SUPFAM" id="SSF53756">
    <property type="entry name" value="UDP-Glycosyltransferase/glycogen phosphorylase"/>
    <property type="match status" value="1"/>
</dbReference>
<dbReference type="Gene3D" id="3.40.50.2000">
    <property type="entry name" value="Glycogen Phosphorylase B"/>
    <property type="match status" value="2"/>
</dbReference>
<sequence length="385" mass="42544">MATQKAKPRLLLLTRNLPPLIGGMERLIWHIADELKISFDLHVVGPTGAAELAPAGVGVTEIPFRSLWLFLLRMKMAVFLQTLKLRPQIVFAGSGLTAPFAWLGARIVGARAIVYLHGLDIDTQHRIYRLLWLPFIRRCDHVLANSHHTRQLAINAGVAENRLTTLHPGVDLPDLSDSEASRYRFRERYNLGNAPVMLYVGRITARKGLLPFVEEILPKVCREIPDARLVVIGDEPNLALLKGESLLNRIHHALHSNRLTENVIFLGSRAHDDPEINEAYFAADTHVFPVQERPGDNEGFGMVAIEAAAHGLPTVAFSAGGVADSVCNALSGQVVAAGDNDSFTNSLIEFLTQSRQKPNSSCVEFAQQFSWPEFGRHLLEICARA</sequence>
<feature type="domain" description="Glycosyltransferase subfamily 4-like N-terminal" evidence="1">
    <location>
        <begin position="21"/>
        <end position="172"/>
    </location>
</feature>
<dbReference type="InterPro" id="IPR050194">
    <property type="entry name" value="Glycosyltransferase_grp1"/>
</dbReference>
<protein>
    <submittedName>
        <fullName evidence="2">Glycosyltransferase family 1 protein</fullName>
    </submittedName>
</protein>
<evidence type="ECO:0000313" key="2">
    <source>
        <dbReference type="EMBL" id="RRQ22530.1"/>
    </source>
</evidence>
<comment type="caution">
    <text evidence="2">The sequence shown here is derived from an EMBL/GenBank/DDBJ whole genome shotgun (WGS) entry which is preliminary data.</text>
</comment>
<dbReference type="RefSeq" id="WP_125181871.1">
    <property type="nucleotide sequence ID" value="NZ_QZMU01000001.1"/>
</dbReference>
<dbReference type="Pfam" id="PF13692">
    <property type="entry name" value="Glyco_trans_1_4"/>
    <property type="match status" value="1"/>
</dbReference>
<reference evidence="2 3" key="1">
    <citation type="journal article" date="2010" name="Int. J. Syst. Evol. Microbiol.">
        <title>Thiohalobacter thiocyanaticus gen. nov., sp. nov., a moderately halophilic, sulfur-oxidizing gammaproteobacterium from hypersaline lakes, that utilizes thiocyanate.</title>
        <authorList>
            <person name="Sorokin D.Y."/>
            <person name="Kovaleva O.L."/>
            <person name="Tourova T.P."/>
            <person name="Muyzer G."/>
        </authorList>
    </citation>
    <scope>NUCLEOTIDE SEQUENCE [LARGE SCALE GENOMIC DNA]</scope>
    <source>
        <strain evidence="2 3">Hrh1</strain>
    </source>
</reference>
<dbReference type="PANTHER" id="PTHR45947">
    <property type="entry name" value="SULFOQUINOVOSYL TRANSFERASE SQD2"/>
    <property type="match status" value="1"/>
</dbReference>
<proteinExistence type="predicted"/>
<keyword evidence="2" id="KW-0808">Transferase</keyword>